<dbReference type="PANTHER" id="PTHR36928">
    <property type="entry name" value="PHOSPHATASE YCDX-RELATED"/>
    <property type="match status" value="1"/>
</dbReference>
<protein>
    <submittedName>
        <fullName evidence="2">DNA polymerase/3'-5' exonuclease PolX</fullName>
    </submittedName>
</protein>
<dbReference type="GO" id="GO:0008270">
    <property type="term" value="F:zinc ion binding"/>
    <property type="evidence" value="ECO:0007669"/>
    <property type="project" value="TreeGrafter"/>
</dbReference>
<keyword evidence="2" id="KW-0269">Exonuclease</keyword>
<dbReference type="InterPro" id="IPR050243">
    <property type="entry name" value="PHP_phosphatase"/>
</dbReference>
<name>A0A1V5MKD5_UNCT6</name>
<dbReference type="Proteomes" id="UP000485484">
    <property type="component" value="Unassembled WGS sequence"/>
</dbReference>
<dbReference type="Gene3D" id="3.20.20.140">
    <property type="entry name" value="Metal-dependent hydrolases"/>
    <property type="match status" value="1"/>
</dbReference>
<comment type="caution">
    <text evidence="2">The sequence shown here is derived from an EMBL/GenBank/DDBJ whole genome shotgun (WGS) entry which is preliminary data.</text>
</comment>
<reference evidence="2" key="1">
    <citation type="submission" date="2017-02" db="EMBL/GenBank/DDBJ databases">
        <title>Delving into the versatile metabolic prowess of the omnipresent phylum Bacteroidetes.</title>
        <authorList>
            <person name="Nobu M.K."/>
            <person name="Mei R."/>
            <person name="Narihiro T."/>
            <person name="Kuroda K."/>
            <person name="Liu W.-T."/>
        </authorList>
    </citation>
    <scope>NUCLEOTIDE SEQUENCE</scope>
    <source>
        <strain evidence="2">ADurb.Bin417</strain>
    </source>
</reference>
<dbReference type="SMART" id="SM00481">
    <property type="entry name" value="POLIIIAc"/>
    <property type="match status" value="1"/>
</dbReference>
<dbReference type="NCBIfam" id="NF004981">
    <property type="entry name" value="PRK06361.1"/>
    <property type="match status" value="1"/>
</dbReference>
<dbReference type="Pfam" id="PF02811">
    <property type="entry name" value="PHP"/>
    <property type="match status" value="1"/>
</dbReference>
<keyword evidence="2" id="KW-0378">Hydrolase</keyword>
<dbReference type="AlphaFoldDB" id="A0A1V5MKD5"/>
<dbReference type="GO" id="GO:0004527">
    <property type="term" value="F:exonuclease activity"/>
    <property type="evidence" value="ECO:0007669"/>
    <property type="project" value="UniProtKB-KW"/>
</dbReference>
<evidence type="ECO:0000259" key="1">
    <source>
        <dbReference type="SMART" id="SM00481"/>
    </source>
</evidence>
<dbReference type="GO" id="GO:0042578">
    <property type="term" value="F:phosphoric ester hydrolase activity"/>
    <property type="evidence" value="ECO:0007669"/>
    <property type="project" value="TreeGrafter"/>
</dbReference>
<accession>A0A1V5MKD5</accession>
<proteinExistence type="predicted"/>
<sequence length="238" mass="25342">MSVRTGKAGATPAGGASMKLVDLHTHSLLSDGLYLPMELARRAECRGYRWLAITDHVDASNLERVIPEVLKAAAEINRRSAGFRVIPGAEVTHAPAGSIAGLVDAARRLGARLVLVHGETLAEPVVPGTNRAAIEAGPDILAHPGLIDAADYRRAAEKGVRLEISARKGHCLANGHLVQLWRRHGGRLVIDTDGHQEDDLFTEARYLGVGRGAGLTEPEVRAILKESLAFAAGRDKTA</sequence>
<dbReference type="PANTHER" id="PTHR36928:SF1">
    <property type="entry name" value="PHOSPHATASE YCDX-RELATED"/>
    <property type="match status" value="1"/>
</dbReference>
<dbReference type="SUPFAM" id="SSF89550">
    <property type="entry name" value="PHP domain-like"/>
    <property type="match status" value="1"/>
</dbReference>
<dbReference type="CDD" id="cd07432">
    <property type="entry name" value="PHP_HisPPase"/>
    <property type="match status" value="1"/>
</dbReference>
<dbReference type="InterPro" id="IPR003141">
    <property type="entry name" value="Pol/His_phosphatase_N"/>
</dbReference>
<dbReference type="GO" id="GO:0005829">
    <property type="term" value="C:cytosol"/>
    <property type="evidence" value="ECO:0007669"/>
    <property type="project" value="TreeGrafter"/>
</dbReference>
<evidence type="ECO:0000313" key="2">
    <source>
        <dbReference type="EMBL" id="OPZ93669.1"/>
    </source>
</evidence>
<keyword evidence="2" id="KW-0540">Nuclease</keyword>
<dbReference type="EMBL" id="MWAK01000013">
    <property type="protein sequence ID" value="OPZ93669.1"/>
    <property type="molecule type" value="Genomic_DNA"/>
</dbReference>
<dbReference type="InterPro" id="IPR004013">
    <property type="entry name" value="PHP_dom"/>
</dbReference>
<dbReference type="InterPro" id="IPR016195">
    <property type="entry name" value="Pol/histidinol_Pase-like"/>
</dbReference>
<feature type="domain" description="Polymerase/histidinol phosphatase N-terminal" evidence="1">
    <location>
        <begin position="21"/>
        <end position="95"/>
    </location>
</feature>
<organism evidence="2">
    <name type="scientific">candidate division TA06 bacterium ADurb.Bin417</name>
    <dbReference type="NCBI Taxonomy" id="1852828"/>
    <lineage>
        <taxon>Bacteria</taxon>
        <taxon>Bacteria division TA06</taxon>
    </lineage>
</organism>
<gene>
    <name evidence="2" type="primary">polX</name>
    <name evidence="2" type="ORF">BWY73_00201</name>
</gene>